<dbReference type="EMBL" id="FRDH01000004">
    <property type="protein sequence ID" value="SHN53126.1"/>
    <property type="molecule type" value="Genomic_DNA"/>
</dbReference>
<name>A0A1M7S3U0_9FIRM</name>
<feature type="domain" description="Aminotransferase class I/classII large" evidence="6">
    <location>
        <begin position="33"/>
        <end position="384"/>
    </location>
</feature>
<dbReference type="Proteomes" id="UP000184097">
    <property type="component" value="Unassembled WGS sequence"/>
</dbReference>
<dbReference type="Gene3D" id="3.90.1150.10">
    <property type="entry name" value="Aspartate Aminotransferase, domain 1"/>
    <property type="match status" value="1"/>
</dbReference>
<dbReference type="InterPro" id="IPR027619">
    <property type="entry name" value="C-S_lyase_PatB-like"/>
</dbReference>
<dbReference type="InterPro" id="IPR015422">
    <property type="entry name" value="PyrdxlP-dep_Trfase_small"/>
</dbReference>
<keyword evidence="3" id="KW-0663">Pyridoxal phosphate</keyword>
<comment type="cofactor">
    <cofactor evidence="1">
        <name>pyridoxal 5'-phosphate</name>
        <dbReference type="ChEBI" id="CHEBI:597326"/>
    </cofactor>
</comment>
<dbReference type="InterPro" id="IPR015421">
    <property type="entry name" value="PyrdxlP-dep_Trfase_major"/>
</dbReference>
<dbReference type="GO" id="GO:0047804">
    <property type="term" value="F:cysteine-S-conjugate beta-lyase activity"/>
    <property type="evidence" value="ECO:0007669"/>
    <property type="project" value="UniProtKB-EC"/>
</dbReference>
<evidence type="ECO:0000256" key="3">
    <source>
        <dbReference type="ARBA" id="ARBA00022898"/>
    </source>
</evidence>
<dbReference type="InterPro" id="IPR004839">
    <property type="entry name" value="Aminotransferase_I/II_large"/>
</dbReference>
<dbReference type="PANTHER" id="PTHR43525">
    <property type="entry name" value="PROTEIN MALY"/>
    <property type="match status" value="1"/>
</dbReference>
<reference evidence="7 8" key="1">
    <citation type="submission" date="2016-12" db="EMBL/GenBank/DDBJ databases">
        <authorList>
            <person name="Song W.-J."/>
            <person name="Kurnit D.M."/>
        </authorList>
    </citation>
    <scope>NUCLEOTIDE SEQUENCE [LARGE SCALE GENOMIC DNA]</scope>
    <source>
        <strain evidence="7 8">DSM 14810</strain>
    </source>
</reference>
<dbReference type="GO" id="GO:0030170">
    <property type="term" value="F:pyridoxal phosphate binding"/>
    <property type="evidence" value="ECO:0007669"/>
    <property type="project" value="InterPro"/>
</dbReference>
<dbReference type="CDD" id="cd00609">
    <property type="entry name" value="AAT_like"/>
    <property type="match status" value="1"/>
</dbReference>
<evidence type="ECO:0000313" key="8">
    <source>
        <dbReference type="Proteomes" id="UP000184097"/>
    </source>
</evidence>
<comment type="similarity">
    <text evidence="5">Belongs to the class-II pyridoxal-phosphate-dependent aminotransferase family. MalY/PatB cystathionine beta-lyase subfamily.</text>
</comment>
<dbReference type="InterPro" id="IPR051798">
    <property type="entry name" value="Class-II_PLP-Dep_Aminotrans"/>
</dbReference>
<evidence type="ECO:0000259" key="6">
    <source>
        <dbReference type="Pfam" id="PF00155"/>
    </source>
</evidence>
<dbReference type="RefSeq" id="WP_072701433.1">
    <property type="nucleotide sequence ID" value="NZ_FRDH01000004.1"/>
</dbReference>
<evidence type="ECO:0000256" key="4">
    <source>
        <dbReference type="ARBA" id="ARBA00023239"/>
    </source>
</evidence>
<evidence type="ECO:0000313" key="7">
    <source>
        <dbReference type="EMBL" id="SHN53126.1"/>
    </source>
</evidence>
<dbReference type="EC" id="4.4.1.13" evidence="2"/>
<evidence type="ECO:0000256" key="5">
    <source>
        <dbReference type="ARBA" id="ARBA00037974"/>
    </source>
</evidence>
<dbReference type="InterPro" id="IPR015424">
    <property type="entry name" value="PyrdxlP-dep_Trfase"/>
</dbReference>
<accession>A0A1M7S3U0</accession>
<dbReference type="Pfam" id="PF00155">
    <property type="entry name" value="Aminotran_1_2"/>
    <property type="match status" value="1"/>
</dbReference>
<dbReference type="AlphaFoldDB" id="A0A1M7S3U0"/>
<dbReference type="Gene3D" id="3.40.640.10">
    <property type="entry name" value="Type I PLP-dependent aspartate aminotransferase-like (Major domain)"/>
    <property type="match status" value="1"/>
</dbReference>
<evidence type="ECO:0000256" key="1">
    <source>
        <dbReference type="ARBA" id="ARBA00001933"/>
    </source>
</evidence>
<evidence type="ECO:0000256" key="2">
    <source>
        <dbReference type="ARBA" id="ARBA00012224"/>
    </source>
</evidence>
<proteinExistence type="inferred from homology"/>
<organism evidence="7 8">
    <name type="scientific">Butyrivibrio hungatei DSM 14810</name>
    <dbReference type="NCBI Taxonomy" id="1121132"/>
    <lineage>
        <taxon>Bacteria</taxon>
        <taxon>Bacillati</taxon>
        <taxon>Bacillota</taxon>
        <taxon>Clostridia</taxon>
        <taxon>Lachnospirales</taxon>
        <taxon>Lachnospiraceae</taxon>
        <taxon>Butyrivibrio</taxon>
    </lineage>
</organism>
<gene>
    <name evidence="7" type="ORF">SAMN02745247_00906</name>
</gene>
<sequence length="392" mass="45505">MGKYNFDEIVDRKNTSSLKFDFGIERKGRDDLLPLWVADMDFKLPDEIIEDIEKRVSHGIFGYTDPKDDYKKALRNWLLERHGIEIEDSWNTVVPGIVYAIATTIRALTKPGDAVLIQQPVYYPFMETIKLNNRKVVNNQLVYRNDHYEIDFEDFEKKIIEEDVKLFLLCSPHNPVGRVWTRDELIRMADICLRHDVFIFADEIHSDFIYRGFKHTSFLTLGEKYIKKTVLGTSPSKTFNIAGLQVANIIIPDPDIRSSFKRENEAAGYSQGSVLGMTATTSAYTKGKQWLDELLDYLEGNLNFVRDFLKEKLPEIKLIEPEGTYLIWLDFSKITDSHKELEKLIVDDAKLWLDSGVIFGRETALFERINIACPRKILKQAMEQLYEAVSRR</sequence>
<dbReference type="PANTHER" id="PTHR43525:SF1">
    <property type="entry name" value="PROTEIN MALY"/>
    <property type="match status" value="1"/>
</dbReference>
<keyword evidence="4 7" id="KW-0456">Lyase</keyword>
<dbReference type="NCBIfam" id="TIGR04350">
    <property type="entry name" value="C_S_lyase_PatB"/>
    <property type="match status" value="1"/>
</dbReference>
<protein>
    <recommendedName>
        <fullName evidence="2">cysteine-S-conjugate beta-lyase</fullName>
        <ecNumber evidence="2">4.4.1.13</ecNumber>
    </recommendedName>
</protein>
<dbReference type="SUPFAM" id="SSF53383">
    <property type="entry name" value="PLP-dependent transferases"/>
    <property type="match status" value="1"/>
</dbReference>